<keyword evidence="8" id="KW-0961">Cell wall biogenesis/degradation</keyword>
<evidence type="ECO:0000256" key="4">
    <source>
        <dbReference type="ARBA" id="ARBA00022968"/>
    </source>
</evidence>
<dbReference type="InterPro" id="IPR000757">
    <property type="entry name" value="Beta-glucanase-like"/>
</dbReference>
<evidence type="ECO:0000256" key="7">
    <source>
        <dbReference type="ARBA" id="ARBA00023180"/>
    </source>
</evidence>
<dbReference type="RefSeq" id="XP_014653806.1">
    <property type="nucleotide sequence ID" value="XM_014798320.1"/>
</dbReference>
<evidence type="ECO:0000256" key="6">
    <source>
        <dbReference type="ARBA" id="ARBA00023136"/>
    </source>
</evidence>
<dbReference type="GO" id="GO:0031505">
    <property type="term" value="P:fungal-type cell wall organization"/>
    <property type="evidence" value="ECO:0007669"/>
    <property type="project" value="TreeGrafter"/>
</dbReference>
<dbReference type="PROSITE" id="PS51762">
    <property type="entry name" value="GH16_2"/>
    <property type="match status" value="1"/>
</dbReference>
<feature type="region of interest" description="Disordered" evidence="9">
    <location>
        <begin position="98"/>
        <end position="180"/>
    </location>
</feature>
<evidence type="ECO:0000256" key="8">
    <source>
        <dbReference type="ARBA" id="ARBA00023316"/>
    </source>
</evidence>
<evidence type="ECO:0000313" key="12">
    <source>
        <dbReference type="EMBL" id="GAK68011.1"/>
    </source>
</evidence>
<evidence type="ECO:0000259" key="11">
    <source>
        <dbReference type="PROSITE" id="PS51762"/>
    </source>
</evidence>
<evidence type="ECO:0000256" key="1">
    <source>
        <dbReference type="ARBA" id="ARBA00004606"/>
    </source>
</evidence>
<feature type="compositionally biased region" description="Low complexity" evidence="9">
    <location>
        <begin position="161"/>
        <end position="175"/>
    </location>
</feature>
<comment type="subcellular location">
    <subcellularLocation>
        <location evidence="1">Membrane</location>
        <topology evidence="1">Single-pass type II membrane protein</topology>
    </subcellularLocation>
</comment>
<name>A0A081CMW5_PSEA2</name>
<accession>A0A081CMW5</accession>
<evidence type="ECO:0000313" key="13">
    <source>
        <dbReference type="Proteomes" id="UP000053758"/>
    </source>
</evidence>
<evidence type="ECO:0000256" key="2">
    <source>
        <dbReference type="ARBA" id="ARBA00010962"/>
    </source>
</evidence>
<protein>
    <submittedName>
        <fullName evidence="12">Concanavalin A-like lectin/glucanase</fullName>
    </submittedName>
</protein>
<organism evidence="12">
    <name type="scientific">Pseudozyma antarctica</name>
    <name type="common">Yeast</name>
    <name type="synonym">Candida antarctica</name>
    <dbReference type="NCBI Taxonomy" id="84753"/>
    <lineage>
        <taxon>Eukaryota</taxon>
        <taxon>Fungi</taxon>
        <taxon>Dikarya</taxon>
        <taxon>Basidiomycota</taxon>
        <taxon>Ustilaginomycotina</taxon>
        <taxon>Ustilaginomycetes</taxon>
        <taxon>Ustilaginales</taxon>
        <taxon>Ustilaginaceae</taxon>
        <taxon>Moesziomyces</taxon>
    </lineage>
</organism>
<feature type="domain" description="GH16" evidence="11">
    <location>
        <begin position="298"/>
        <end position="672"/>
    </location>
</feature>
<proteinExistence type="inferred from homology"/>
<evidence type="ECO:0000256" key="9">
    <source>
        <dbReference type="SAM" id="MobiDB-lite"/>
    </source>
</evidence>
<dbReference type="GO" id="GO:0005886">
    <property type="term" value="C:plasma membrane"/>
    <property type="evidence" value="ECO:0007669"/>
    <property type="project" value="TreeGrafter"/>
</dbReference>
<evidence type="ECO:0000256" key="10">
    <source>
        <dbReference type="SAM" id="Phobius"/>
    </source>
</evidence>
<evidence type="ECO:0000256" key="5">
    <source>
        <dbReference type="ARBA" id="ARBA00022989"/>
    </source>
</evidence>
<feature type="transmembrane region" description="Helical" evidence="10">
    <location>
        <begin position="226"/>
        <end position="252"/>
    </location>
</feature>
<evidence type="ECO:0000256" key="3">
    <source>
        <dbReference type="ARBA" id="ARBA00022692"/>
    </source>
</evidence>
<dbReference type="CDD" id="cd02180">
    <property type="entry name" value="GH16_fungal_KRE6_glucanase"/>
    <property type="match status" value="1"/>
</dbReference>
<keyword evidence="6 10" id="KW-0472">Membrane</keyword>
<dbReference type="AlphaFoldDB" id="A0A081CMW5"/>
<dbReference type="PANTHER" id="PTHR31361:SF15">
    <property type="entry name" value="GH16 DOMAIN-CONTAINING PROTEIN"/>
    <property type="match status" value="1"/>
</dbReference>
<dbReference type="SUPFAM" id="SSF49899">
    <property type="entry name" value="Concanavalin A-like lectins/glucanases"/>
    <property type="match status" value="1"/>
</dbReference>
<dbReference type="GO" id="GO:0006078">
    <property type="term" value="P:(1-&gt;6)-beta-D-glucan biosynthetic process"/>
    <property type="evidence" value="ECO:0007669"/>
    <property type="project" value="TreeGrafter"/>
</dbReference>
<keyword evidence="12" id="KW-0430">Lectin</keyword>
<keyword evidence="7" id="KW-0325">Glycoprotein</keyword>
<keyword evidence="4" id="KW-0735">Signal-anchor</keyword>
<comment type="similarity">
    <text evidence="2">Belongs to the SKN1/KRE6 family.</text>
</comment>
<reference evidence="12" key="1">
    <citation type="submission" date="2014-07" db="EMBL/GenBank/DDBJ databases">
        <title>Draft genome sequence of the yeast Pseudozyma antarctica JCM 10317 known as a producer of lipase B which used in a wide range of industrial applications.</title>
        <authorList>
            <person name="Morita T."/>
            <person name="Saika A."/>
            <person name="Koike H."/>
        </authorList>
    </citation>
    <scope>NUCLEOTIDE SEQUENCE</scope>
    <source>
        <strain evidence="12">JCM 10317</strain>
    </source>
</reference>
<keyword evidence="5 10" id="KW-1133">Transmembrane helix</keyword>
<keyword evidence="3 10" id="KW-0812">Transmembrane</keyword>
<dbReference type="GO" id="GO:0015926">
    <property type="term" value="F:glucosidase activity"/>
    <property type="evidence" value="ECO:0007669"/>
    <property type="project" value="TreeGrafter"/>
</dbReference>
<dbReference type="Pfam" id="PF03935">
    <property type="entry name" value="SKN1_KRE6_Sbg1"/>
    <property type="match status" value="1"/>
</dbReference>
<dbReference type="GO" id="GO:0030246">
    <property type="term" value="F:carbohydrate binding"/>
    <property type="evidence" value="ECO:0007669"/>
    <property type="project" value="UniProtKB-KW"/>
</dbReference>
<dbReference type="EMBL" id="DF830098">
    <property type="protein sequence ID" value="GAK68011.1"/>
    <property type="molecule type" value="Genomic_DNA"/>
</dbReference>
<sequence length="720" mass="79374">MSMYAHSKCTRLCMIISDQPTSPCDYVHANKSLMAAEGAKVGAATFELMWPHALGACHKAALASHSIRRRLSVEHDCNSVSIRRLAMAAQAGYYAGARNDEDSHQPTLHVATTGPAGGPVRCGSFSDTDSSNGSAHPLHHTPEHGAGHLPFPSGPHGDMYSDASSSAHSRPPASSQTHTSQDKFRAVAWLYDYDGSAEADDWLHVPGVERKKKISERLCGCCNISFLGFLNLATLALISCSLMMLFAGYPILQFFRKADADRKAKTFFGLGGTNGTGQVPLLPGLFSLIDQDTPEKAYNWKHPIDGGGFHLVFSDEFNQDGRTFWPGDDPFWEAVDLHYWVTGDFEWYSPEAVNTSSGFLNVWMQEHETHNLNFRSGMLQSWNKFCFQGGYLETSAVLPGTHDTEGFWPAVWTLGNLGRAGYAGTTQGMWPYSYNKCDVGTLANQTNPEKTAPYSALHTYTPYDQNGPGKKISYLEGQRVSACTCPGEDHPGPSHDIGRSSPEIDVFEAQTYMGHGSASQSFQIAPFDANYSWSQAPEVAHLYLPDTTFNTYTGGIYQEAVSAISRVPDTAYDQSGGIPVRFGMQWDPDWDGDGSGSITWFVDGKPTWSVTGHALGPNPYTEIGQRLIPTEPVSIIINLAMSDGFQAVKWNQVQFPAVMKIDYVRVYQRDGQPDRISCDPPDHPTAKYIQDHLDVYMNNNYTVFPQDKYGWPKSKYLGEC</sequence>
<dbReference type="InterPro" id="IPR013320">
    <property type="entry name" value="ConA-like_dom_sf"/>
</dbReference>
<keyword evidence="13" id="KW-1185">Reference proteome</keyword>
<dbReference type="GeneID" id="26307049"/>
<dbReference type="Proteomes" id="UP000053758">
    <property type="component" value="Unassembled WGS sequence"/>
</dbReference>
<dbReference type="InterPro" id="IPR005629">
    <property type="entry name" value="Skn1/Kre6/Sbg1"/>
</dbReference>
<dbReference type="PANTHER" id="PTHR31361">
    <property type="entry name" value="BETA-GLUCAN SYNTHESIS-ASSOCIATED PROTEIN KRE6-RELATED"/>
    <property type="match status" value="1"/>
</dbReference>
<dbReference type="FunFam" id="2.60.120.200:FF:000135">
    <property type="entry name" value="Related to KRE6-glucan synthase subunit"/>
    <property type="match status" value="1"/>
</dbReference>
<dbReference type="Gene3D" id="2.60.120.200">
    <property type="match status" value="2"/>
</dbReference>
<gene>
    <name evidence="12" type="ORF">PAN0_031c6241</name>
</gene>
<feature type="compositionally biased region" description="Polar residues" evidence="9">
    <location>
        <begin position="125"/>
        <end position="134"/>
    </location>
</feature>
<dbReference type="HOGENOM" id="CLU_010811_3_0_1"/>
<dbReference type="GO" id="GO:0005789">
    <property type="term" value="C:endoplasmic reticulum membrane"/>
    <property type="evidence" value="ECO:0007669"/>
    <property type="project" value="TreeGrafter"/>
</dbReference>
<dbReference type="FunFam" id="2.60.120.200:FF:000140">
    <property type="entry name" value="Beta-glucan synthesis-associated protein"/>
    <property type="match status" value="1"/>
</dbReference>